<name>A0A918AHR6_9PSEU</name>
<dbReference type="RefSeq" id="WP_189221639.1">
    <property type="nucleotide sequence ID" value="NZ_BMRG01000001.1"/>
</dbReference>
<dbReference type="InterPro" id="IPR008920">
    <property type="entry name" value="TF_FadR/GntR_C"/>
</dbReference>
<evidence type="ECO:0000313" key="5">
    <source>
        <dbReference type="EMBL" id="GGP39193.1"/>
    </source>
</evidence>
<dbReference type="GO" id="GO:0003677">
    <property type="term" value="F:DNA binding"/>
    <property type="evidence" value="ECO:0007669"/>
    <property type="project" value="UniProtKB-KW"/>
</dbReference>
<evidence type="ECO:0000256" key="2">
    <source>
        <dbReference type="ARBA" id="ARBA00023125"/>
    </source>
</evidence>
<dbReference type="SMART" id="SM00345">
    <property type="entry name" value="HTH_GNTR"/>
    <property type="match status" value="1"/>
</dbReference>
<dbReference type="SUPFAM" id="SSF48008">
    <property type="entry name" value="GntR ligand-binding domain-like"/>
    <property type="match status" value="1"/>
</dbReference>
<feature type="domain" description="HTH gntR-type" evidence="4">
    <location>
        <begin position="23"/>
        <end position="90"/>
    </location>
</feature>
<evidence type="ECO:0000313" key="6">
    <source>
        <dbReference type="Proteomes" id="UP000639606"/>
    </source>
</evidence>
<keyword evidence="6" id="KW-1185">Reference proteome</keyword>
<keyword evidence="1" id="KW-0805">Transcription regulation</keyword>
<evidence type="ECO:0000259" key="4">
    <source>
        <dbReference type="PROSITE" id="PS50949"/>
    </source>
</evidence>
<comment type="caution">
    <text evidence="5">The sequence shown here is derived from an EMBL/GenBank/DDBJ whole genome shotgun (WGS) entry which is preliminary data.</text>
</comment>
<keyword evidence="3" id="KW-0804">Transcription</keyword>
<reference evidence="5" key="2">
    <citation type="submission" date="2020-09" db="EMBL/GenBank/DDBJ databases">
        <authorList>
            <person name="Sun Q."/>
            <person name="Ohkuma M."/>
        </authorList>
    </citation>
    <scope>NUCLEOTIDE SEQUENCE</scope>
    <source>
        <strain evidence="5">JCM 3313</strain>
    </source>
</reference>
<dbReference type="InterPro" id="IPR011711">
    <property type="entry name" value="GntR_C"/>
</dbReference>
<sequence>MTTVEADDWLRTLAKDGAEIDRASTAERVAGVLRSRVLDGYIKPGRQLSEKALGEALKVSRNTLREAFRLLTHERLLVHEYSRGVFVRVPGVADITDLYAARRIIECGALRRWPEAGEARREAIRESVRWGERRAEEGDWDGVGTANIRFHRAITALAGSARLDEEVERLLAELRLAFHVMGDPEEFYRDYLPMNREIADFLDRDETDRAEGALLRYFDVAEQHLVTVLREQ</sequence>
<dbReference type="Gene3D" id="1.10.10.10">
    <property type="entry name" value="Winged helix-like DNA-binding domain superfamily/Winged helix DNA-binding domain"/>
    <property type="match status" value="1"/>
</dbReference>
<proteinExistence type="predicted"/>
<dbReference type="PANTHER" id="PTHR43537:SF45">
    <property type="entry name" value="GNTR FAMILY REGULATORY PROTEIN"/>
    <property type="match status" value="1"/>
</dbReference>
<dbReference type="Proteomes" id="UP000639606">
    <property type="component" value="Unassembled WGS sequence"/>
</dbReference>
<dbReference type="AlphaFoldDB" id="A0A918AHR6"/>
<dbReference type="Pfam" id="PF07729">
    <property type="entry name" value="FCD"/>
    <property type="match status" value="1"/>
</dbReference>
<reference evidence="5" key="1">
    <citation type="journal article" date="2014" name="Int. J. Syst. Evol. Microbiol.">
        <title>Complete genome sequence of Corynebacterium casei LMG S-19264T (=DSM 44701T), isolated from a smear-ripened cheese.</title>
        <authorList>
            <consortium name="US DOE Joint Genome Institute (JGI-PGF)"/>
            <person name="Walter F."/>
            <person name="Albersmeier A."/>
            <person name="Kalinowski J."/>
            <person name="Ruckert C."/>
        </authorList>
    </citation>
    <scope>NUCLEOTIDE SEQUENCE</scope>
    <source>
        <strain evidence="5">JCM 3313</strain>
    </source>
</reference>
<dbReference type="InterPro" id="IPR036390">
    <property type="entry name" value="WH_DNA-bd_sf"/>
</dbReference>
<dbReference type="InterPro" id="IPR036388">
    <property type="entry name" value="WH-like_DNA-bd_sf"/>
</dbReference>
<protein>
    <submittedName>
        <fullName evidence="5">GntR family transcriptional regulator</fullName>
    </submittedName>
</protein>
<keyword evidence="2" id="KW-0238">DNA-binding</keyword>
<gene>
    <name evidence="5" type="ORF">GCM10010185_08410</name>
</gene>
<dbReference type="Gene3D" id="1.20.120.530">
    <property type="entry name" value="GntR ligand-binding domain-like"/>
    <property type="match status" value="1"/>
</dbReference>
<dbReference type="Pfam" id="PF00392">
    <property type="entry name" value="GntR"/>
    <property type="match status" value="1"/>
</dbReference>
<organism evidence="5 6">
    <name type="scientific">Saccharothrix coeruleofusca</name>
    <dbReference type="NCBI Taxonomy" id="33919"/>
    <lineage>
        <taxon>Bacteria</taxon>
        <taxon>Bacillati</taxon>
        <taxon>Actinomycetota</taxon>
        <taxon>Actinomycetes</taxon>
        <taxon>Pseudonocardiales</taxon>
        <taxon>Pseudonocardiaceae</taxon>
        <taxon>Saccharothrix</taxon>
    </lineage>
</organism>
<dbReference type="EMBL" id="BMRG01000001">
    <property type="protein sequence ID" value="GGP39193.1"/>
    <property type="molecule type" value="Genomic_DNA"/>
</dbReference>
<dbReference type="SMART" id="SM00895">
    <property type="entry name" value="FCD"/>
    <property type="match status" value="1"/>
</dbReference>
<dbReference type="PANTHER" id="PTHR43537">
    <property type="entry name" value="TRANSCRIPTIONAL REGULATOR, GNTR FAMILY"/>
    <property type="match status" value="1"/>
</dbReference>
<dbReference type="SUPFAM" id="SSF46785">
    <property type="entry name" value="Winged helix' DNA-binding domain"/>
    <property type="match status" value="1"/>
</dbReference>
<evidence type="ECO:0000256" key="1">
    <source>
        <dbReference type="ARBA" id="ARBA00023015"/>
    </source>
</evidence>
<dbReference type="GO" id="GO:0003700">
    <property type="term" value="F:DNA-binding transcription factor activity"/>
    <property type="evidence" value="ECO:0007669"/>
    <property type="project" value="InterPro"/>
</dbReference>
<accession>A0A918AHR6</accession>
<dbReference type="InterPro" id="IPR000524">
    <property type="entry name" value="Tscrpt_reg_HTH_GntR"/>
</dbReference>
<dbReference type="PROSITE" id="PS50949">
    <property type="entry name" value="HTH_GNTR"/>
    <property type="match status" value="1"/>
</dbReference>
<evidence type="ECO:0000256" key="3">
    <source>
        <dbReference type="ARBA" id="ARBA00023163"/>
    </source>
</evidence>